<evidence type="ECO:0000256" key="1">
    <source>
        <dbReference type="SAM" id="SignalP"/>
    </source>
</evidence>
<dbReference type="AlphaFoldDB" id="A0A414M727"/>
<keyword evidence="1" id="KW-0732">Signal</keyword>
<feature type="signal peptide" evidence="1">
    <location>
        <begin position="1"/>
        <end position="37"/>
    </location>
</feature>
<sequence length="111" mass="11521">MRRLKHNFKKGMAFVLTFAMIAGLVPAMSGGANTVQAATGSGTEPSVTAYATKYQLMTAFTPDANGTATTKGKLVFGKKSDGTTAQEWYILGKDEGVSGDNTIIVAASPIA</sequence>
<name>A0A414M727_9FIRM</name>
<comment type="caution">
    <text evidence="2">The sequence shown here is derived from an EMBL/GenBank/DDBJ whole genome shotgun (WGS) entry which is preliminary data.</text>
</comment>
<dbReference type="RefSeq" id="WP_330417110.1">
    <property type="nucleotide sequence ID" value="NZ_QSKY01000006.1"/>
</dbReference>
<proteinExistence type="predicted"/>
<reference evidence="2 3" key="1">
    <citation type="submission" date="2018-08" db="EMBL/GenBank/DDBJ databases">
        <title>A genome reference for cultivated species of the human gut microbiota.</title>
        <authorList>
            <person name="Zou Y."/>
            <person name="Xue W."/>
            <person name="Luo G."/>
        </authorList>
    </citation>
    <scope>NUCLEOTIDE SEQUENCE [LARGE SCALE GENOMIC DNA]</scope>
    <source>
        <strain evidence="2 3">AM26-2LB</strain>
    </source>
</reference>
<dbReference type="Proteomes" id="UP000283501">
    <property type="component" value="Unassembled WGS sequence"/>
</dbReference>
<organism evidence="2 3">
    <name type="scientific">Agathobacter rectalis</name>
    <dbReference type="NCBI Taxonomy" id="39491"/>
    <lineage>
        <taxon>Bacteria</taxon>
        <taxon>Bacillati</taxon>
        <taxon>Bacillota</taxon>
        <taxon>Clostridia</taxon>
        <taxon>Lachnospirales</taxon>
        <taxon>Lachnospiraceae</taxon>
        <taxon>Agathobacter</taxon>
    </lineage>
</organism>
<protein>
    <submittedName>
        <fullName evidence="2">Uncharacterized protein</fullName>
    </submittedName>
</protein>
<feature type="chain" id="PRO_5019521876" evidence="1">
    <location>
        <begin position="38"/>
        <end position="111"/>
    </location>
</feature>
<gene>
    <name evidence="2" type="ORF">DW703_06110</name>
</gene>
<accession>A0A414M727</accession>
<dbReference type="EMBL" id="QSKY01000006">
    <property type="protein sequence ID" value="RHF05691.1"/>
    <property type="molecule type" value="Genomic_DNA"/>
</dbReference>
<feature type="non-terminal residue" evidence="2">
    <location>
        <position position="111"/>
    </location>
</feature>
<evidence type="ECO:0000313" key="2">
    <source>
        <dbReference type="EMBL" id="RHF05691.1"/>
    </source>
</evidence>
<evidence type="ECO:0000313" key="3">
    <source>
        <dbReference type="Proteomes" id="UP000283501"/>
    </source>
</evidence>